<protein>
    <submittedName>
        <fullName evidence="4">Uncharacterized protein LOC111106843 isoform X1</fullName>
    </submittedName>
</protein>
<keyword evidence="1" id="KW-0040">ANK repeat</keyword>
<dbReference type="InterPro" id="IPR036770">
    <property type="entry name" value="Ankyrin_rpt-contain_sf"/>
</dbReference>
<evidence type="ECO:0000256" key="1">
    <source>
        <dbReference type="PROSITE-ProRule" id="PRU00023"/>
    </source>
</evidence>
<dbReference type="GeneID" id="111106843"/>
<dbReference type="Gene3D" id="3.40.50.300">
    <property type="entry name" value="P-loop containing nucleotide triphosphate hydrolases"/>
    <property type="match status" value="1"/>
</dbReference>
<dbReference type="SMART" id="SM00248">
    <property type="entry name" value="ANK"/>
    <property type="match status" value="10"/>
</dbReference>
<dbReference type="SUPFAM" id="SSF48403">
    <property type="entry name" value="Ankyrin repeat"/>
    <property type="match status" value="1"/>
</dbReference>
<dbReference type="PROSITE" id="PS50088">
    <property type="entry name" value="ANK_REPEAT"/>
    <property type="match status" value="1"/>
</dbReference>
<dbReference type="RefSeq" id="XP_022297395.1">
    <property type="nucleotide sequence ID" value="XM_022441687.1"/>
</dbReference>
<dbReference type="InterPro" id="IPR036388">
    <property type="entry name" value="WH-like_DNA-bd_sf"/>
</dbReference>
<dbReference type="Gene3D" id="1.10.10.10">
    <property type="entry name" value="Winged helix-like DNA-binding domain superfamily/Winged helix DNA-binding domain"/>
    <property type="match status" value="1"/>
</dbReference>
<dbReference type="PROSITE" id="PS50297">
    <property type="entry name" value="ANK_REP_REGION"/>
    <property type="match status" value="1"/>
</dbReference>
<feature type="repeat" description="ANK" evidence="1">
    <location>
        <begin position="1022"/>
        <end position="1054"/>
    </location>
</feature>
<keyword evidence="2" id="KW-0812">Transmembrane</keyword>
<feature type="transmembrane region" description="Helical" evidence="2">
    <location>
        <begin position="159"/>
        <end position="184"/>
    </location>
</feature>
<proteinExistence type="predicted"/>
<accession>A0A8B8B1V5</accession>
<dbReference type="OrthoDB" id="60283at2759"/>
<dbReference type="Gene3D" id="1.25.40.20">
    <property type="entry name" value="Ankyrin repeat-containing domain"/>
    <property type="match status" value="2"/>
</dbReference>
<dbReference type="PANTHER" id="PTHR24121">
    <property type="entry name" value="NO MECHANORECEPTOR POTENTIAL C, ISOFORM D-RELATED"/>
    <property type="match status" value="1"/>
</dbReference>
<sequence>MWYALVLYIIDQQQLTMVTGSTTNMGYRFEVQPVDICPGNKTAFETAADKINCTSTGRYLCAPNTDLTHLIEFCTDRPRSLFLQGNCVRLEGSGDLNHYDCSEFSSGCPNEPYFDDELYKYPACLTINKISHCFTSENDCTLRESNKETPESNRETRNYVILFTVIPLSIVITLILATGVILCLRKSQFRKVKKTLNNDQIDKNELRQFIKKGHLTICHARCIIVGCAGAGKTTFLKRMEGATLKDLKDVRETDPLDIHVVDFEVVREKFTIQRVQGSNIDMTKTITFSKSDVENENKDVDWDKRTISDIEENQSEQNEETYPLFYLSDSVVIADNDSETNDLKDASKRVTFDKNTEKQDITDEYNVIGTDTSSSTSHEKDYKMQTSPADTSFLSEKRKNYRISFINFGGQHIYYAFHQIYLSANAVYILVLDMTKDFNEKEPSSPNNVLKQFESWTFKDYYTFWLKSIDSFSDVKTPVIVVGTHAENMSAQDRKTFFKKFFELFSERKDLLRHLHTERCFSIEIPKNEAKLDDLHEIKTCIASIVQSLPQWKEKIKPKWAMFEYLLKNGLKKKIVSRKELSKYNENFDEDFKLPENEITVLLKYLNRIGSILYNADDDNIRNFVILDVHWFVDTFKGIITHPVDINNPSDNARKHFHETGELEDHQLDALLTEKNDMPYLSYKNELISYMDHLGMLAICYAKTSVWYYFPSLNRKTFNKEQDTPKSFKPSTILCFQFDEEGQLPIFLFYALVSKCNKLEGWDILVEDKKKCIYEKTACFSYRDIIVIICICKFQIQVQVFFPPDYDSEKIGRILVEIQITMERNIRQFKRYTYEIGYKCQNGELLSEKDNSFIALEDFPTDRRLCSRCVVSKKHIVENSICWMQRSRPDYSDISDSDIAFKNSNENTDEGLVSLKRIFHDALTGKMENFKFHLEKEIGPRKYLLKILTENGWNIMHCAARGGNSKIFEIITREMNEYKMKNETTYDQMTVLHIAAKYGRYNICKRILEKDDFEFLNEISLEGKNACHFAAEGGFIDVLELLIEHNADARAITNFGHNIFHIACIYNHLEMCRFISELGKFNDLLSAECTEKWNATLYAAKNGHTDVLNFLLEKNVSFTHSSASGRNALHIACDNGHFDSCKVIIDNCPSLLNEVDFTGRHAGHFAVRGGNLDILTYLETMMDVTKNTYNGMNILHMACLHCHIKMCAYIIKKYPYLNVQKTETGWTTAHFAAEKGNNKGNEIEIFKILLNGVEDVDFKTLTKNGNSVLTLAIKCNDYDFVEYLLRFQTELLNIPNVNNPREMCSDDFKMKLILDKYLS</sequence>
<dbReference type="InterPro" id="IPR002110">
    <property type="entry name" value="Ankyrin_rpt"/>
</dbReference>
<gene>
    <name evidence="4" type="primary">LOC111106843</name>
</gene>
<keyword evidence="3" id="KW-1185">Reference proteome</keyword>
<dbReference type="PANTHER" id="PTHR24121:SF21">
    <property type="entry name" value="ANKYRIN REPEAT FAMILY PROTEIN"/>
    <property type="match status" value="1"/>
</dbReference>
<dbReference type="Proteomes" id="UP000694844">
    <property type="component" value="Chromosome 8"/>
</dbReference>
<name>A0A8B8B1V5_CRAVI</name>
<keyword evidence="2" id="KW-1133">Transmembrane helix</keyword>
<evidence type="ECO:0000313" key="3">
    <source>
        <dbReference type="Proteomes" id="UP000694844"/>
    </source>
</evidence>
<organism evidence="3 4">
    <name type="scientific">Crassostrea virginica</name>
    <name type="common">Eastern oyster</name>
    <dbReference type="NCBI Taxonomy" id="6565"/>
    <lineage>
        <taxon>Eukaryota</taxon>
        <taxon>Metazoa</taxon>
        <taxon>Spiralia</taxon>
        <taxon>Lophotrochozoa</taxon>
        <taxon>Mollusca</taxon>
        <taxon>Bivalvia</taxon>
        <taxon>Autobranchia</taxon>
        <taxon>Pteriomorphia</taxon>
        <taxon>Ostreida</taxon>
        <taxon>Ostreoidea</taxon>
        <taxon>Ostreidae</taxon>
        <taxon>Crassostrea</taxon>
    </lineage>
</organism>
<dbReference type="KEGG" id="cvn:111106843"/>
<dbReference type="SUPFAM" id="SSF52540">
    <property type="entry name" value="P-loop containing nucleoside triphosphate hydrolases"/>
    <property type="match status" value="1"/>
</dbReference>
<evidence type="ECO:0000313" key="4">
    <source>
        <dbReference type="RefSeq" id="XP_022297395.1"/>
    </source>
</evidence>
<keyword evidence="2" id="KW-0472">Membrane</keyword>
<reference evidence="4" key="1">
    <citation type="submission" date="2025-08" db="UniProtKB">
        <authorList>
            <consortium name="RefSeq"/>
        </authorList>
    </citation>
    <scope>IDENTIFICATION</scope>
    <source>
        <tissue evidence="4">Whole sample</tissue>
    </source>
</reference>
<evidence type="ECO:0000256" key="2">
    <source>
        <dbReference type="SAM" id="Phobius"/>
    </source>
</evidence>
<dbReference type="Pfam" id="PF12796">
    <property type="entry name" value="Ank_2"/>
    <property type="match status" value="3"/>
</dbReference>
<dbReference type="InterPro" id="IPR027417">
    <property type="entry name" value="P-loop_NTPase"/>
</dbReference>